<dbReference type="Gene3D" id="3.40.50.150">
    <property type="entry name" value="Vaccinia Virus protein VP39"/>
    <property type="match status" value="1"/>
</dbReference>
<dbReference type="SUPFAM" id="SSF53335">
    <property type="entry name" value="S-adenosyl-L-methionine-dependent methyltransferases"/>
    <property type="match status" value="1"/>
</dbReference>
<sequence>MFDTERWAVLAPLLQAATAGRDLLDDTIRRLTPAAVARAVADEIKDIKADVRLDLRFDGKITSHLTTGAEVVIALDLADAVRGLYGTDERPWPSLAVRTPEGEVDPANPGAWFRARTGIGPAVDAVLSALRPGSEDLGSLAVAFGSDKWGDLHWYTQHYERHFARLRTEPVRVLEIGIGGYDDPDRGGGSLRMWQRFFRRGLVHGLDTTAKNVTGPRLMAIQGDQSDAEFLDRLGRELGPFDVIVDDGSHLNEHVQISFHALFPHVRSGGLYVVEDLQTAYWPNWGGHPEAGHGTSMGMLKSFVDGLNRAEVGDPRGGGSYLERNISGISFHHNIAFVEKGLNEEEGGPAFLRTLC</sequence>
<dbReference type="GO" id="GO:0032259">
    <property type="term" value="P:methylation"/>
    <property type="evidence" value="ECO:0007669"/>
    <property type="project" value="UniProtKB-KW"/>
</dbReference>
<protein>
    <submittedName>
        <fullName evidence="1">Class I SAM-dependent methyltransferase</fullName>
    </submittedName>
</protein>
<dbReference type="InterPro" id="IPR029063">
    <property type="entry name" value="SAM-dependent_MTases_sf"/>
</dbReference>
<dbReference type="EMBL" id="JAXAVW010000001">
    <property type="protein sequence ID" value="MDX8028886.1"/>
    <property type="molecule type" value="Genomic_DNA"/>
</dbReference>
<dbReference type="GO" id="GO:0008168">
    <property type="term" value="F:methyltransferase activity"/>
    <property type="evidence" value="ECO:0007669"/>
    <property type="project" value="UniProtKB-KW"/>
</dbReference>
<name>A0ABU4SSL3_9PSEU</name>
<dbReference type="Proteomes" id="UP001285521">
    <property type="component" value="Unassembled WGS sequence"/>
</dbReference>
<gene>
    <name evidence="1" type="ORF">SK803_01630</name>
</gene>
<accession>A0ABU4SSL3</accession>
<keyword evidence="1" id="KW-0808">Transferase</keyword>
<keyword evidence="2" id="KW-1185">Reference proteome</keyword>
<evidence type="ECO:0000313" key="2">
    <source>
        <dbReference type="Proteomes" id="UP001285521"/>
    </source>
</evidence>
<evidence type="ECO:0000313" key="1">
    <source>
        <dbReference type="EMBL" id="MDX8028886.1"/>
    </source>
</evidence>
<organism evidence="1 2">
    <name type="scientific">Lentzea miocenica</name>
    <dbReference type="NCBI Taxonomy" id="3095431"/>
    <lineage>
        <taxon>Bacteria</taxon>
        <taxon>Bacillati</taxon>
        <taxon>Actinomycetota</taxon>
        <taxon>Actinomycetes</taxon>
        <taxon>Pseudonocardiales</taxon>
        <taxon>Pseudonocardiaceae</taxon>
        <taxon>Lentzea</taxon>
    </lineage>
</organism>
<reference evidence="1 2" key="1">
    <citation type="submission" date="2023-11" db="EMBL/GenBank/DDBJ databases">
        <title>Lentzea sokolovensis, sp. nov., Lentzea kristufkii, sp. nov., and Lentzea miocenensis, sp. nov., rare actinobacteria from Sokolov Coal Basin, Miocene lacustrine sediment, Czech Republic.</title>
        <authorList>
            <person name="Lara A."/>
            <person name="Kotroba L."/>
            <person name="Nouioui I."/>
            <person name="Neumann-Schaal M."/>
            <person name="Mast Y."/>
            <person name="Chronakova A."/>
        </authorList>
    </citation>
    <scope>NUCLEOTIDE SEQUENCE [LARGE SCALE GENOMIC DNA]</scope>
    <source>
        <strain evidence="1 2">BCCO 10_0856</strain>
    </source>
</reference>
<keyword evidence="1" id="KW-0489">Methyltransferase</keyword>
<comment type="caution">
    <text evidence="1">The sequence shown here is derived from an EMBL/GenBank/DDBJ whole genome shotgun (WGS) entry which is preliminary data.</text>
</comment>
<proteinExistence type="predicted"/>
<dbReference type="RefSeq" id="WP_319963887.1">
    <property type="nucleotide sequence ID" value="NZ_JAXAVW010000001.1"/>
</dbReference>